<feature type="compositionally biased region" description="Pro residues" evidence="5">
    <location>
        <begin position="115"/>
        <end position="142"/>
    </location>
</feature>
<evidence type="ECO:0000256" key="4">
    <source>
        <dbReference type="ARBA" id="ARBA00023128"/>
    </source>
</evidence>
<keyword evidence="3" id="KW-0809">Transit peptide</keyword>
<reference evidence="6" key="1">
    <citation type="journal article" date="2020" name="Stud. Mycol.">
        <title>101 Dothideomycetes genomes: a test case for predicting lifestyles and emergence of pathogens.</title>
        <authorList>
            <person name="Haridas S."/>
            <person name="Albert R."/>
            <person name="Binder M."/>
            <person name="Bloem J."/>
            <person name="Labutti K."/>
            <person name="Salamov A."/>
            <person name="Andreopoulos B."/>
            <person name="Baker S."/>
            <person name="Barry K."/>
            <person name="Bills G."/>
            <person name="Bluhm B."/>
            <person name="Cannon C."/>
            <person name="Castanera R."/>
            <person name="Culley D."/>
            <person name="Daum C."/>
            <person name="Ezra D."/>
            <person name="Gonzalez J."/>
            <person name="Henrissat B."/>
            <person name="Kuo A."/>
            <person name="Liang C."/>
            <person name="Lipzen A."/>
            <person name="Lutzoni F."/>
            <person name="Magnuson J."/>
            <person name="Mondo S."/>
            <person name="Nolan M."/>
            <person name="Ohm R."/>
            <person name="Pangilinan J."/>
            <person name="Park H.-J."/>
            <person name="Ramirez L."/>
            <person name="Alfaro M."/>
            <person name="Sun H."/>
            <person name="Tritt A."/>
            <person name="Yoshinaga Y."/>
            <person name="Zwiers L.-H."/>
            <person name="Turgeon B."/>
            <person name="Goodwin S."/>
            <person name="Spatafora J."/>
            <person name="Crous P."/>
            <person name="Grigoriev I."/>
        </authorList>
    </citation>
    <scope>NUCLEOTIDE SEQUENCE</scope>
    <source>
        <strain evidence="6">CBS 627.86</strain>
    </source>
</reference>
<protein>
    <submittedName>
        <fullName evidence="6">ATP11 protein-domain-containing protein</fullName>
    </submittedName>
</protein>
<dbReference type="GO" id="GO:0005739">
    <property type="term" value="C:mitochondrion"/>
    <property type="evidence" value="ECO:0007669"/>
    <property type="project" value="UniProtKB-SubCell"/>
</dbReference>
<dbReference type="InterPro" id="IPR010591">
    <property type="entry name" value="ATP11"/>
</dbReference>
<gene>
    <name evidence="6" type="ORF">BDV96DRAFT_586476</name>
</gene>
<evidence type="ECO:0000313" key="6">
    <source>
        <dbReference type="EMBL" id="KAF2109054.1"/>
    </source>
</evidence>
<sequence>MASSVRLPTIRHLLPRQPFSALRIGQQRRWAQVQDVRFLATHHTQERVIAKYKEKLESKAKEQGFRDISELKEAHKDKIETLRKEAAVPGATAPLTPPPTPSSSPSPFSTAQPTSTPPSPFPPPPPPPTPQAEDAVPPPPPGVKTLNSFLDLPKVAPLPSKEIQTLWHLRHASNAQSLHFALPSATFASLLSAAKRHPTFVLPLPKEVSVEQAPTQGAGQAAELHYLQFAHPHPKTTTLLFTSLAEFKLRGEYASPHTTITFHSELADSHHLVLGQGTVTENRGVSVDEARWLVMCMQKFYVVGEEGQGRGQLLEMFTRGDGGFEVERLLEEAEKIV</sequence>
<feature type="compositionally biased region" description="Low complexity" evidence="5">
    <location>
        <begin position="105"/>
        <end position="114"/>
    </location>
</feature>
<evidence type="ECO:0000256" key="5">
    <source>
        <dbReference type="SAM" id="MobiDB-lite"/>
    </source>
</evidence>
<name>A0A6A5YQR1_9PLEO</name>
<organism evidence="6 7">
    <name type="scientific">Lophiotrema nucula</name>
    <dbReference type="NCBI Taxonomy" id="690887"/>
    <lineage>
        <taxon>Eukaryota</taxon>
        <taxon>Fungi</taxon>
        <taxon>Dikarya</taxon>
        <taxon>Ascomycota</taxon>
        <taxon>Pezizomycotina</taxon>
        <taxon>Dothideomycetes</taxon>
        <taxon>Pleosporomycetidae</taxon>
        <taxon>Pleosporales</taxon>
        <taxon>Lophiotremataceae</taxon>
        <taxon>Lophiotrema</taxon>
    </lineage>
</organism>
<dbReference type="OrthoDB" id="16535at2759"/>
<evidence type="ECO:0000256" key="2">
    <source>
        <dbReference type="ARBA" id="ARBA00009116"/>
    </source>
</evidence>
<dbReference type="AlphaFoldDB" id="A0A6A5YQR1"/>
<dbReference type="GO" id="GO:0033615">
    <property type="term" value="P:mitochondrial proton-transporting ATP synthase complex assembly"/>
    <property type="evidence" value="ECO:0007669"/>
    <property type="project" value="TreeGrafter"/>
</dbReference>
<feature type="region of interest" description="Disordered" evidence="5">
    <location>
        <begin position="87"/>
        <end position="148"/>
    </location>
</feature>
<feature type="compositionally biased region" description="Pro residues" evidence="5">
    <location>
        <begin position="95"/>
        <end position="104"/>
    </location>
</feature>
<evidence type="ECO:0000313" key="7">
    <source>
        <dbReference type="Proteomes" id="UP000799770"/>
    </source>
</evidence>
<dbReference type="EMBL" id="ML977344">
    <property type="protein sequence ID" value="KAF2109054.1"/>
    <property type="molecule type" value="Genomic_DNA"/>
</dbReference>
<dbReference type="Proteomes" id="UP000799770">
    <property type="component" value="Unassembled WGS sequence"/>
</dbReference>
<dbReference type="PANTHER" id="PTHR13126">
    <property type="entry name" value="CHAPERONE ATP11"/>
    <property type="match status" value="1"/>
</dbReference>
<keyword evidence="7" id="KW-1185">Reference proteome</keyword>
<dbReference type="Pfam" id="PF06644">
    <property type="entry name" value="ATP11"/>
    <property type="match status" value="1"/>
</dbReference>
<dbReference type="PANTHER" id="PTHR13126:SF0">
    <property type="entry name" value="ATP SYNTHASE MITOCHONDRIAL F1 COMPLEX ASSEMBLY FACTOR 1"/>
    <property type="match status" value="1"/>
</dbReference>
<evidence type="ECO:0000256" key="1">
    <source>
        <dbReference type="ARBA" id="ARBA00004173"/>
    </source>
</evidence>
<proteinExistence type="inferred from homology"/>
<comment type="similarity">
    <text evidence="2">Belongs to the ATP11 family.</text>
</comment>
<accession>A0A6A5YQR1</accession>
<comment type="subcellular location">
    <subcellularLocation>
        <location evidence="1">Mitochondrion</location>
    </subcellularLocation>
</comment>
<evidence type="ECO:0000256" key="3">
    <source>
        <dbReference type="ARBA" id="ARBA00022946"/>
    </source>
</evidence>
<keyword evidence="4" id="KW-0496">Mitochondrion</keyword>